<dbReference type="AlphaFoldDB" id="A0AAD6W9L4"/>
<protein>
    <submittedName>
        <fullName evidence="1">Uncharacterized protein</fullName>
    </submittedName>
</protein>
<gene>
    <name evidence="1" type="ORF">NC653_009367</name>
</gene>
<reference evidence="1" key="1">
    <citation type="journal article" date="2023" name="Mol. Ecol. Resour.">
        <title>Chromosome-level genome assembly of a triploid poplar Populus alba 'Berolinensis'.</title>
        <authorList>
            <person name="Chen S."/>
            <person name="Yu Y."/>
            <person name="Wang X."/>
            <person name="Wang S."/>
            <person name="Zhang T."/>
            <person name="Zhou Y."/>
            <person name="He R."/>
            <person name="Meng N."/>
            <person name="Wang Y."/>
            <person name="Liu W."/>
            <person name="Liu Z."/>
            <person name="Liu J."/>
            <person name="Guo Q."/>
            <person name="Huang H."/>
            <person name="Sederoff R.R."/>
            <person name="Wang G."/>
            <person name="Qu G."/>
            <person name="Chen S."/>
        </authorList>
    </citation>
    <scope>NUCLEOTIDE SEQUENCE</scope>
    <source>
        <strain evidence="1">SC-2020</strain>
    </source>
</reference>
<organism evidence="1 2">
    <name type="scientific">Populus alba x Populus x berolinensis</name>
    <dbReference type="NCBI Taxonomy" id="444605"/>
    <lineage>
        <taxon>Eukaryota</taxon>
        <taxon>Viridiplantae</taxon>
        <taxon>Streptophyta</taxon>
        <taxon>Embryophyta</taxon>
        <taxon>Tracheophyta</taxon>
        <taxon>Spermatophyta</taxon>
        <taxon>Magnoliopsida</taxon>
        <taxon>eudicotyledons</taxon>
        <taxon>Gunneridae</taxon>
        <taxon>Pentapetalae</taxon>
        <taxon>rosids</taxon>
        <taxon>fabids</taxon>
        <taxon>Malpighiales</taxon>
        <taxon>Salicaceae</taxon>
        <taxon>Saliceae</taxon>
        <taxon>Populus</taxon>
    </lineage>
</organism>
<sequence>MIMFCVDICSLIHSSTKLVLLHLRLQAKPKTYFILQIKCSCMTKSKHHPHIKLVLTWKISRSPLFKG</sequence>
<comment type="caution">
    <text evidence="1">The sequence shown here is derived from an EMBL/GenBank/DDBJ whole genome shotgun (WGS) entry which is preliminary data.</text>
</comment>
<dbReference type="Proteomes" id="UP001164929">
    <property type="component" value="Chromosome 3"/>
</dbReference>
<name>A0AAD6W9L4_9ROSI</name>
<accession>A0AAD6W9L4</accession>
<dbReference type="EMBL" id="JAQIZT010000003">
    <property type="protein sequence ID" value="KAJ7004490.1"/>
    <property type="molecule type" value="Genomic_DNA"/>
</dbReference>
<proteinExistence type="predicted"/>
<evidence type="ECO:0000313" key="1">
    <source>
        <dbReference type="EMBL" id="KAJ7004490.1"/>
    </source>
</evidence>
<evidence type="ECO:0000313" key="2">
    <source>
        <dbReference type="Proteomes" id="UP001164929"/>
    </source>
</evidence>
<keyword evidence="2" id="KW-1185">Reference proteome</keyword>